<feature type="compositionally biased region" description="Polar residues" evidence="1">
    <location>
        <begin position="1"/>
        <end position="10"/>
    </location>
</feature>
<name>A0ABT6WZH3_9ACTN</name>
<organism evidence="2 3">
    <name type="scientific">Actinoplanes sandaracinus</name>
    <dbReference type="NCBI Taxonomy" id="3045177"/>
    <lineage>
        <taxon>Bacteria</taxon>
        <taxon>Bacillati</taxon>
        <taxon>Actinomycetota</taxon>
        <taxon>Actinomycetes</taxon>
        <taxon>Micromonosporales</taxon>
        <taxon>Micromonosporaceae</taxon>
        <taxon>Actinoplanes</taxon>
    </lineage>
</organism>
<dbReference type="Proteomes" id="UP001241758">
    <property type="component" value="Unassembled WGS sequence"/>
</dbReference>
<evidence type="ECO:0000256" key="1">
    <source>
        <dbReference type="SAM" id="MobiDB-lite"/>
    </source>
</evidence>
<feature type="compositionally biased region" description="Low complexity" evidence="1">
    <location>
        <begin position="26"/>
        <end position="40"/>
    </location>
</feature>
<sequence>MTVRNTSGTRQPAHRRSRPVQAGRLNNTAATATGSGNAYGQSSINFHTKKIYRIQAAAPNQDTRRRPQPPTGITYREVNGRQLIY</sequence>
<feature type="region of interest" description="Disordered" evidence="1">
    <location>
        <begin position="1"/>
        <end position="42"/>
    </location>
</feature>
<keyword evidence="3" id="KW-1185">Reference proteome</keyword>
<feature type="region of interest" description="Disordered" evidence="1">
    <location>
        <begin position="55"/>
        <end position="85"/>
    </location>
</feature>
<dbReference type="RefSeq" id="WP_282766622.1">
    <property type="nucleotide sequence ID" value="NZ_JASCTH010000041.1"/>
</dbReference>
<evidence type="ECO:0000313" key="3">
    <source>
        <dbReference type="Proteomes" id="UP001241758"/>
    </source>
</evidence>
<proteinExistence type="predicted"/>
<reference evidence="2 3" key="1">
    <citation type="submission" date="2023-05" db="EMBL/GenBank/DDBJ databases">
        <title>Actinoplanes sp. NEAU-A12 genome sequencing.</title>
        <authorList>
            <person name="Wang Z.-S."/>
        </authorList>
    </citation>
    <scope>NUCLEOTIDE SEQUENCE [LARGE SCALE GENOMIC DNA]</scope>
    <source>
        <strain evidence="2 3">NEAU-A12</strain>
    </source>
</reference>
<evidence type="ECO:0000313" key="2">
    <source>
        <dbReference type="EMBL" id="MDI6105153.1"/>
    </source>
</evidence>
<accession>A0ABT6WZH3</accession>
<protein>
    <submittedName>
        <fullName evidence="2">Uncharacterized protein</fullName>
    </submittedName>
</protein>
<gene>
    <name evidence="2" type="ORF">QLQ12_41870</name>
</gene>
<comment type="caution">
    <text evidence="2">The sequence shown here is derived from an EMBL/GenBank/DDBJ whole genome shotgun (WGS) entry which is preliminary data.</text>
</comment>
<dbReference type="EMBL" id="JASCTH010000041">
    <property type="protein sequence ID" value="MDI6105153.1"/>
    <property type="molecule type" value="Genomic_DNA"/>
</dbReference>